<sequence>MNEKLADDAIYRSGMITPLVEGLSFRTTSAAETLGQRRINELRQRERKSRRSEKNKKSKGGTRFEIIITDAELTHKMRLQLTIGVFCEKLSKSTEKPNFNEDSINSSINDLEKSTAFRNLDDATYRDWRGDAREGAAP</sequence>
<protein>
    <submittedName>
        <fullName evidence="3">Uncharacterized protein</fullName>
    </submittedName>
</protein>
<organism evidence="2 3">
    <name type="scientific">Romanomermis culicivorax</name>
    <name type="common">Nematode worm</name>
    <dbReference type="NCBI Taxonomy" id="13658"/>
    <lineage>
        <taxon>Eukaryota</taxon>
        <taxon>Metazoa</taxon>
        <taxon>Ecdysozoa</taxon>
        <taxon>Nematoda</taxon>
        <taxon>Enoplea</taxon>
        <taxon>Dorylaimia</taxon>
        <taxon>Mermithida</taxon>
        <taxon>Mermithoidea</taxon>
        <taxon>Mermithidae</taxon>
        <taxon>Romanomermis</taxon>
    </lineage>
</organism>
<evidence type="ECO:0000256" key="1">
    <source>
        <dbReference type="SAM" id="MobiDB-lite"/>
    </source>
</evidence>
<keyword evidence="2" id="KW-1185">Reference proteome</keyword>
<evidence type="ECO:0000313" key="2">
    <source>
        <dbReference type="Proteomes" id="UP000887565"/>
    </source>
</evidence>
<accession>A0A915JHQ1</accession>
<dbReference type="Proteomes" id="UP000887565">
    <property type="component" value="Unplaced"/>
</dbReference>
<feature type="region of interest" description="Disordered" evidence="1">
    <location>
        <begin position="36"/>
        <end position="61"/>
    </location>
</feature>
<feature type="compositionally biased region" description="Basic residues" evidence="1">
    <location>
        <begin position="45"/>
        <end position="60"/>
    </location>
</feature>
<dbReference type="AlphaFoldDB" id="A0A915JHQ1"/>
<proteinExistence type="predicted"/>
<reference evidence="3" key="1">
    <citation type="submission" date="2022-11" db="UniProtKB">
        <authorList>
            <consortium name="WormBaseParasite"/>
        </authorList>
    </citation>
    <scope>IDENTIFICATION</scope>
</reference>
<dbReference type="WBParaSite" id="nRc.2.0.1.t25659-RA">
    <property type="protein sequence ID" value="nRc.2.0.1.t25659-RA"/>
    <property type="gene ID" value="nRc.2.0.1.g25659"/>
</dbReference>
<name>A0A915JHQ1_ROMCU</name>
<evidence type="ECO:0000313" key="3">
    <source>
        <dbReference type="WBParaSite" id="nRc.2.0.1.t25659-RA"/>
    </source>
</evidence>